<dbReference type="GO" id="GO:0046872">
    <property type="term" value="F:metal ion binding"/>
    <property type="evidence" value="ECO:0007669"/>
    <property type="project" value="UniProtKB-KW"/>
</dbReference>
<dbReference type="NCBIfam" id="TIGR00557">
    <property type="entry name" value="pdxA"/>
    <property type="match status" value="1"/>
</dbReference>
<dbReference type="SUPFAM" id="SSF53659">
    <property type="entry name" value="Isocitrate/Isopropylmalate dehydrogenase-like"/>
    <property type="match status" value="1"/>
</dbReference>
<keyword evidence="5" id="KW-1185">Reference proteome</keyword>
<dbReference type="Proteomes" id="UP000188273">
    <property type="component" value="Chromosome"/>
</dbReference>
<keyword evidence="3" id="KW-0520">NAD</keyword>
<evidence type="ECO:0000313" key="5">
    <source>
        <dbReference type="Proteomes" id="UP000188273"/>
    </source>
</evidence>
<protein>
    <submittedName>
        <fullName evidence="4">4-hydroxythreonine-4-phosphate dehydrogenase 2</fullName>
        <ecNumber evidence="4">1.1.1.262</ecNumber>
    </submittedName>
</protein>
<dbReference type="GO" id="GO:0050570">
    <property type="term" value="F:4-hydroxythreonine-4-phosphate dehydrogenase activity"/>
    <property type="evidence" value="ECO:0007669"/>
    <property type="project" value="UniProtKB-EC"/>
</dbReference>
<name>A0A1Q2HML6_9BACT</name>
<keyword evidence="1" id="KW-0479">Metal-binding</keyword>
<dbReference type="InterPro" id="IPR005255">
    <property type="entry name" value="PdxA_fam"/>
</dbReference>
<dbReference type="PANTHER" id="PTHR30004">
    <property type="entry name" value="4-HYDROXYTHREONINE-4-PHOSPHATE DEHYDROGENASE"/>
    <property type="match status" value="1"/>
</dbReference>
<dbReference type="RefSeq" id="WP_077538912.1">
    <property type="nucleotide sequence ID" value="NZ_CP019633.1"/>
</dbReference>
<dbReference type="PANTHER" id="PTHR30004:SF6">
    <property type="entry name" value="D-THREONATE 4-PHOSPHATE DEHYDROGENASE"/>
    <property type="match status" value="1"/>
</dbReference>
<evidence type="ECO:0000256" key="3">
    <source>
        <dbReference type="ARBA" id="ARBA00023027"/>
    </source>
</evidence>
<evidence type="ECO:0000313" key="4">
    <source>
        <dbReference type="EMBL" id="AQQ08531.1"/>
    </source>
</evidence>
<sequence>MLFSNKRIAVTMGDLNGIGPEIILKALYDSVIRLQGRFYIYGSDKYLTKAAGELGIEKFWSVCSPKSFPQEENQVTVFDYGLSIGTSLREPNEDSGRASLLFCSDAVSDVLEGRLDALVTAPIHKQSWKMAGAKWPGHTELLTHKTGCKDSAMMFVSSELKVALATIHCALSEVPGRLSIKKITNTLELLNQTLKKYFGIERPKIAVAGLNPHAGEGGRFGKEESRIIRPAVVASRENGIDVEGPSPGDTLFSKENREKYDGFLAMYHDQGLIPVKTLSMNDATNVTIGLPIIRTSPAHGTAFDIAGKGKADEASMKMAIRVAAMMVDRKHKFQSKK</sequence>
<evidence type="ECO:0000256" key="1">
    <source>
        <dbReference type="ARBA" id="ARBA00022723"/>
    </source>
</evidence>
<evidence type="ECO:0000256" key="2">
    <source>
        <dbReference type="ARBA" id="ARBA00023002"/>
    </source>
</evidence>
<dbReference type="GO" id="GO:0051287">
    <property type="term" value="F:NAD binding"/>
    <property type="evidence" value="ECO:0007669"/>
    <property type="project" value="InterPro"/>
</dbReference>
<gene>
    <name evidence="4" type="primary">pdxA2</name>
    <name evidence="4" type="ORF">L21SP3_00315</name>
</gene>
<dbReference type="Pfam" id="PF04166">
    <property type="entry name" value="PdxA"/>
    <property type="match status" value="1"/>
</dbReference>
<dbReference type="STRING" id="1940790.L21SP3_00315"/>
<dbReference type="KEGG" id="pbu:L21SP3_00315"/>
<dbReference type="OrthoDB" id="9801783at2"/>
<proteinExistence type="predicted"/>
<dbReference type="Gene3D" id="3.40.718.10">
    <property type="entry name" value="Isopropylmalate Dehydrogenase"/>
    <property type="match status" value="1"/>
</dbReference>
<dbReference type="AlphaFoldDB" id="A0A1Q2HML6"/>
<dbReference type="EC" id="1.1.1.262" evidence="4"/>
<dbReference type="EMBL" id="CP019633">
    <property type="protein sequence ID" value="AQQ08531.1"/>
    <property type="molecule type" value="Genomic_DNA"/>
</dbReference>
<organism evidence="4 5">
    <name type="scientific">Sedimentisphaera cyanobacteriorum</name>
    <dbReference type="NCBI Taxonomy" id="1940790"/>
    <lineage>
        <taxon>Bacteria</taxon>
        <taxon>Pseudomonadati</taxon>
        <taxon>Planctomycetota</taxon>
        <taxon>Phycisphaerae</taxon>
        <taxon>Sedimentisphaerales</taxon>
        <taxon>Sedimentisphaeraceae</taxon>
        <taxon>Sedimentisphaera</taxon>
    </lineage>
</organism>
<reference evidence="5" key="1">
    <citation type="submission" date="2017-02" db="EMBL/GenBank/DDBJ databases">
        <title>Comparative genomics and description of representatives of a novel lineage of planctomycetes thriving in anoxic sediments.</title>
        <authorList>
            <person name="Spring S."/>
            <person name="Bunk B."/>
            <person name="Sproer C."/>
            <person name="Klenk H.-P."/>
        </authorList>
    </citation>
    <scope>NUCLEOTIDE SEQUENCE [LARGE SCALE GENOMIC DNA]</scope>
    <source>
        <strain evidence="5">L21-RPul-D3</strain>
    </source>
</reference>
<keyword evidence="2 4" id="KW-0560">Oxidoreductase</keyword>
<accession>A0A1Q2HML6</accession>